<dbReference type="Pfam" id="PF19265">
    <property type="entry name" value="DUF5908"/>
    <property type="match status" value="1"/>
</dbReference>
<dbReference type="Proteomes" id="UP000697998">
    <property type="component" value="Unassembled WGS sequence"/>
</dbReference>
<dbReference type="AlphaFoldDB" id="A0A935Q136"/>
<protein>
    <submittedName>
        <fullName evidence="1">Uncharacterized protein</fullName>
    </submittedName>
</protein>
<comment type="caution">
    <text evidence="1">The sequence shown here is derived from an EMBL/GenBank/DDBJ whole genome shotgun (WGS) entry which is preliminary data.</text>
</comment>
<evidence type="ECO:0000313" key="1">
    <source>
        <dbReference type="EMBL" id="MBK7676144.1"/>
    </source>
</evidence>
<name>A0A935Q136_9PROT</name>
<evidence type="ECO:0000313" key="2">
    <source>
        <dbReference type="Proteomes" id="UP000697998"/>
    </source>
</evidence>
<proteinExistence type="predicted"/>
<organism evidence="1 2">
    <name type="scientific">Candidatus Accumulibacter proximus</name>
    <dbReference type="NCBI Taxonomy" id="2954385"/>
    <lineage>
        <taxon>Bacteria</taxon>
        <taxon>Pseudomonadati</taxon>
        <taxon>Pseudomonadota</taxon>
        <taxon>Betaproteobacteria</taxon>
        <taxon>Candidatus Accumulibacter</taxon>
    </lineage>
</organism>
<sequence length="63" mass="6843">MPVEIKELVIRVVVGDDRAGAGRDGKESLAAASKGRLAAANNEEIVQECVRQVLRILAKEKDR</sequence>
<gene>
    <name evidence="1" type="ORF">IPJ27_16105</name>
</gene>
<dbReference type="InterPro" id="IPR045459">
    <property type="entry name" value="DUF5908"/>
</dbReference>
<accession>A0A935Q136</accession>
<dbReference type="EMBL" id="JADJMH010000016">
    <property type="protein sequence ID" value="MBK7676144.1"/>
    <property type="molecule type" value="Genomic_DNA"/>
</dbReference>
<reference evidence="1 2" key="1">
    <citation type="submission" date="2020-10" db="EMBL/GenBank/DDBJ databases">
        <title>Connecting structure to function with the recovery of over 1000 high-quality activated sludge metagenome-assembled genomes encoding full-length rRNA genes using long-read sequencing.</title>
        <authorList>
            <person name="Singleton C.M."/>
            <person name="Petriglieri F."/>
            <person name="Kristensen J.M."/>
            <person name="Kirkegaard R.H."/>
            <person name="Michaelsen T.Y."/>
            <person name="Andersen M.H."/>
            <person name="Karst S.M."/>
            <person name="Dueholm M.S."/>
            <person name="Nielsen P.H."/>
            <person name="Albertsen M."/>
        </authorList>
    </citation>
    <scope>NUCLEOTIDE SEQUENCE [LARGE SCALE GENOMIC DNA]</scope>
    <source>
        <strain evidence="1">EsbW_18-Q3-R4-48_BATAC.285</strain>
    </source>
</reference>